<keyword evidence="3" id="KW-0677">Repeat</keyword>
<dbReference type="InterPro" id="IPR001680">
    <property type="entry name" value="WD40_rpt"/>
</dbReference>
<dbReference type="Gene3D" id="2.130.10.10">
    <property type="entry name" value="YVTN repeat-like/Quinoprotein amine dehydrogenase"/>
    <property type="match status" value="2"/>
</dbReference>
<comment type="caution">
    <text evidence="8">The sequence shown here is derived from an EMBL/GenBank/DDBJ whole genome shotgun (WGS) entry which is preliminary data.</text>
</comment>
<proteinExistence type="inferred from homology"/>
<dbReference type="EMBL" id="SEOQ01000393">
    <property type="protein sequence ID" value="TFY63925.1"/>
    <property type="molecule type" value="Genomic_DNA"/>
</dbReference>
<dbReference type="InterPro" id="IPR050505">
    <property type="entry name" value="WDR55/POC1"/>
</dbReference>
<evidence type="ECO:0000256" key="5">
    <source>
        <dbReference type="ARBA" id="ARBA00039514"/>
    </source>
</evidence>
<comment type="similarity">
    <text evidence="1">Belongs to the WD repeat WDR55 family.</text>
</comment>
<evidence type="ECO:0000313" key="9">
    <source>
        <dbReference type="Proteomes" id="UP000298327"/>
    </source>
</evidence>
<dbReference type="Proteomes" id="UP000298327">
    <property type="component" value="Unassembled WGS sequence"/>
</dbReference>
<dbReference type="InterPro" id="IPR015943">
    <property type="entry name" value="WD40/YVTN_repeat-like_dom_sf"/>
</dbReference>
<evidence type="ECO:0000256" key="3">
    <source>
        <dbReference type="ARBA" id="ARBA00022737"/>
    </source>
</evidence>
<evidence type="ECO:0000256" key="6">
    <source>
        <dbReference type="PROSITE-ProRule" id="PRU00221"/>
    </source>
</evidence>
<evidence type="ECO:0000256" key="2">
    <source>
        <dbReference type="ARBA" id="ARBA00022574"/>
    </source>
</evidence>
<gene>
    <name evidence="8" type="ORF">EVG20_g6128</name>
</gene>
<dbReference type="OrthoDB" id="2288928at2759"/>
<evidence type="ECO:0000256" key="1">
    <source>
        <dbReference type="ARBA" id="ARBA00007625"/>
    </source>
</evidence>
<feature type="repeat" description="WD" evidence="6">
    <location>
        <begin position="107"/>
        <end position="131"/>
    </location>
</feature>
<reference evidence="8 9" key="1">
    <citation type="submission" date="2019-02" db="EMBL/GenBank/DDBJ databases">
        <title>Genome sequencing of the rare red list fungi Dentipellis fragilis.</title>
        <authorList>
            <person name="Buettner E."/>
            <person name="Kellner H."/>
        </authorList>
    </citation>
    <scope>NUCLEOTIDE SEQUENCE [LARGE SCALE GENOMIC DNA]</scope>
    <source>
        <strain evidence="8 9">DSM 105465</strain>
    </source>
</reference>
<feature type="compositionally biased region" description="Basic and acidic residues" evidence="7">
    <location>
        <begin position="339"/>
        <end position="354"/>
    </location>
</feature>
<dbReference type="STRING" id="205917.A0A4Y9YNE8"/>
<dbReference type="PANTHER" id="PTHR44019">
    <property type="entry name" value="WD REPEAT-CONTAINING PROTEIN 55"/>
    <property type="match status" value="1"/>
</dbReference>
<organism evidence="8 9">
    <name type="scientific">Dentipellis fragilis</name>
    <dbReference type="NCBI Taxonomy" id="205917"/>
    <lineage>
        <taxon>Eukaryota</taxon>
        <taxon>Fungi</taxon>
        <taxon>Dikarya</taxon>
        <taxon>Basidiomycota</taxon>
        <taxon>Agaricomycotina</taxon>
        <taxon>Agaricomycetes</taxon>
        <taxon>Russulales</taxon>
        <taxon>Hericiaceae</taxon>
        <taxon>Dentipellis</taxon>
    </lineage>
</organism>
<dbReference type="SMART" id="SM00320">
    <property type="entry name" value="WD40"/>
    <property type="match status" value="6"/>
</dbReference>
<dbReference type="SUPFAM" id="SSF50978">
    <property type="entry name" value="WD40 repeat-like"/>
    <property type="match status" value="1"/>
</dbReference>
<sequence>MPDIPLGSQVFDLVFHPDAGLVYTALLSGHVSAFSYDNQGAHHPVFSFKPAKGSCRGLTISQDGAQLWAVGKGKGLHTIDTATGKLTDTRAGAHDTAINRVKRIMPNLIATGDDDGIIKLWDPRKQDCIRTYSQHYDFISDFLWLEDKKQLIATSGDGTLSVMDVRSKKTEPFAHSENQEDELLSIVTIKGGTKAVVGTQLGVLSIFNRKKGWGDCVDRVLGHPHSIDALCALPSYYYSSNNTILTGSSDGLLRAVQLLPTKMVGIVADHGDFPIERIAVDRAGEGRWVGSVGHDETLRLTDLREVFEDEDADGTVDADTGPSEEGPLPSDGEAQVSKESVEEFYVSKRERHTDDENDNVEGQESEHSDSSRPKKKKRKEKDPMKASKKRKGKNEVDADPSFFSGLGLQS</sequence>
<dbReference type="Pfam" id="PF24796">
    <property type="entry name" value="WDR55"/>
    <property type="match status" value="1"/>
</dbReference>
<evidence type="ECO:0000256" key="7">
    <source>
        <dbReference type="SAM" id="MobiDB-lite"/>
    </source>
</evidence>
<evidence type="ECO:0000256" key="4">
    <source>
        <dbReference type="ARBA" id="ARBA00039238"/>
    </source>
</evidence>
<evidence type="ECO:0000313" key="8">
    <source>
        <dbReference type="EMBL" id="TFY63925.1"/>
    </source>
</evidence>
<dbReference type="AlphaFoldDB" id="A0A4Y9YNE8"/>
<dbReference type="PROSITE" id="PS50082">
    <property type="entry name" value="WD_REPEATS_2"/>
    <property type="match status" value="1"/>
</dbReference>
<keyword evidence="2 6" id="KW-0853">WD repeat</keyword>
<feature type="region of interest" description="Disordered" evidence="7">
    <location>
        <begin position="303"/>
        <end position="410"/>
    </location>
</feature>
<name>A0A4Y9YNE8_9AGAM</name>
<dbReference type="InterPro" id="IPR036322">
    <property type="entry name" value="WD40_repeat_dom_sf"/>
</dbReference>
<feature type="compositionally biased region" description="Acidic residues" evidence="7">
    <location>
        <begin position="307"/>
        <end position="316"/>
    </location>
</feature>
<keyword evidence="9" id="KW-1185">Reference proteome</keyword>
<accession>A0A4Y9YNE8</accession>
<dbReference type="PANTHER" id="PTHR44019:SF20">
    <property type="entry name" value="WD REPEAT-CONTAINING PROTEIN 55"/>
    <property type="match status" value="1"/>
</dbReference>
<protein>
    <recommendedName>
        <fullName evidence="4">WD repeat-containing protein JIP5</fullName>
    </recommendedName>
    <alternativeName>
        <fullName evidence="5">WD repeat-containing protein jip5</fullName>
    </alternativeName>
</protein>